<dbReference type="AlphaFoldDB" id="A0A2G4T1S7"/>
<accession>A0A2G4T1S7</accession>
<evidence type="ECO:0000256" key="1">
    <source>
        <dbReference type="SAM" id="MobiDB-lite"/>
    </source>
</evidence>
<feature type="compositionally biased region" description="Basic residues" evidence="1">
    <location>
        <begin position="168"/>
        <end position="178"/>
    </location>
</feature>
<keyword evidence="3" id="KW-1185">Reference proteome</keyword>
<dbReference type="STRING" id="1340429.A0A2G4T1S7"/>
<dbReference type="EMBL" id="KZ303845">
    <property type="protein sequence ID" value="PHZ14954.1"/>
    <property type="molecule type" value="Genomic_DNA"/>
</dbReference>
<reference evidence="2 3" key="1">
    <citation type="journal article" date="2016" name="Proc. Natl. Acad. Sci. U.S.A.">
        <title>Lipid metabolic changes in an early divergent fungus govern the establishment of a mutualistic symbiosis with endobacteria.</title>
        <authorList>
            <person name="Lastovetsky O.A."/>
            <person name="Gaspar M.L."/>
            <person name="Mondo S.J."/>
            <person name="LaButti K.M."/>
            <person name="Sandor L."/>
            <person name="Grigoriev I.V."/>
            <person name="Henry S.A."/>
            <person name="Pawlowska T.E."/>
        </authorList>
    </citation>
    <scope>NUCLEOTIDE SEQUENCE [LARGE SCALE GENOMIC DNA]</scope>
    <source>
        <strain evidence="2 3">ATCC 52813</strain>
    </source>
</reference>
<proteinExistence type="predicted"/>
<name>A0A2G4T1S7_RHIZD</name>
<feature type="compositionally biased region" description="Acidic residues" evidence="1">
    <location>
        <begin position="130"/>
        <end position="140"/>
    </location>
</feature>
<feature type="compositionally biased region" description="Low complexity" evidence="1">
    <location>
        <begin position="92"/>
        <end position="129"/>
    </location>
</feature>
<sequence>MRPDSLTSLLTEAPSRYGTVLHVGLYHDPVSRLFFGKGYAFIDTAPEDRTVPSLSHEIDLTNQQLIYASWRATVGEKHTLYDDPLPTIPTSTSSLNLGSSSAQNSSSPTPIASVVSKSKASATIITAVTPEEEDDADDTDYVSSDGQSESDEPEHDSDVMSIDSRETRYRRRCTSSTE</sequence>
<evidence type="ECO:0000313" key="2">
    <source>
        <dbReference type="EMBL" id="PHZ14954.1"/>
    </source>
</evidence>
<organism evidence="2 3">
    <name type="scientific">Rhizopus microsporus ATCC 52813</name>
    <dbReference type="NCBI Taxonomy" id="1340429"/>
    <lineage>
        <taxon>Eukaryota</taxon>
        <taxon>Fungi</taxon>
        <taxon>Fungi incertae sedis</taxon>
        <taxon>Mucoromycota</taxon>
        <taxon>Mucoromycotina</taxon>
        <taxon>Mucoromycetes</taxon>
        <taxon>Mucorales</taxon>
        <taxon>Mucorineae</taxon>
        <taxon>Rhizopodaceae</taxon>
        <taxon>Rhizopus</taxon>
    </lineage>
</organism>
<gene>
    <name evidence="2" type="ORF">RHIMIDRAFT_249858</name>
</gene>
<feature type="region of interest" description="Disordered" evidence="1">
    <location>
        <begin position="92"/>
        <end position="178"/>
    </location>
</feature>
<dbReference type="Proteomes" id="UP000242254">
    <property type="component" value="Unassembled WGS sequence"/>
</dbReference>
<evidence type="ECO:0000313" key="3">
    <source>
        <dbReference type="Proteomes" id="UP000242254"/>
    </source>
</evidence>
<dbReference type="GeneID" id="35441656"/>
<dbReference type="RefSeq" id="XP_023468662.1">
    <property type="nucleotide sequence ID" value="XM_023610666.1"/>
</dbReference>
<protein>
    <submittedName>
        <fullName evidence="2">Uncharacterized protein</fullName>
    </submittedName>
</protein>